<sequence length="1857" mass="207670">MPSEKSFTKKQITVLLAFIAVLSIAGITYWNLKRYKKSNYVEYSKYIESFTSGIVSRESAIRIRLASDIQNTYSAGKPAGDDLIEISPDAKGKVYWIDSRTLEFKPDSELDPNQKYDVTFHLDKVMEVPGEMDEFSFDFQTIKPDYEIEFSGLRSASNSSPDKMKLSGTLIMSDTEEDTKVEQLLKVESPYKTTVTWQHNNESRTHQFTIDNITRAERAQAISILWDGSTLDIDKSGKKKFEIPAVGDFKVLDIRAIQDNEQYVLVQFSDPLRIGQELNGLLGITNSEMPAYTIQGSEVKLYPSERLEGNYGVFVNEGIENFSGKKLPRSFNANVFFENRLPSVTIPGKGVILPHSGKLMMPFEAVNLKAVDVTIIKIYGNNIPQYLQENSLDGDVNLRQVAKPIKQVSIRLDDDKSVNLHKKTRFMLDIDKLLRTEPGAIYRIMIGFRPSYSVYSCKGSGGTLSDDENELSYRANIDEDDEFWSRYDNYYPYGYNWDEREDPCSNSYYNRDRWASRSVLASNIGLIAKNGSNNNLTVAVTDILSAEPKGGVTLQFLDYQQQIIGEAKSGSDGIVTIALKRKPYLLVAKNGDERAYLKLDDGSSLPLSRFNTGGEQIQKGLKGFIYGERGVWRPGDSLNITFILDDRENKLPVGHPVSFELYTPQGQLYKRLIRNKGLNGFYAFKTATEQGSPTGNWQAKIKAGGAVFEKRIRIETIMPNRLKIDLSFGGKKILQKDEGLAATLRSEWLFGGAARNLKARVDAFVSAGKTSFPKFEDFSFDDPSRPFNSQLQNIYDGNLNEKGLAAFSPNISTEQASPGMLDLNFMVKVFEPGGNFSISQVSLPYSPYPSYVGIRVPKGQGFSGMLVTGKDHPLDIVSVDPSGNSVQGIRDVEVELYKIQWRWWWDEDENSVSNFTQDQYNKLISTSTIRLVNGKGKWNFRVNEPDWGRFLIRVRDPKTGHATGKIVYADWPNWSERLQNENPTEAAMLSFASDKEKYRVGEDVVLTIPTANNGRALVSIENGSKVIKTWWIDTKKGQTQYRFKAEKEMTPNVFVNITMLQPHSQTVNDLPIRMYGVIPLEIEDPSTQLKPLIAMPEIIRPETRSSISISEAAGKPMTYTVALVDEGLLDITGFKTPDPHAAFYAREGLGVKTWDLFDYVIGAYGGELQRILSIGGDRQSGKANKNPMANRFKPVVKFLGPFRLKSGEKQTHHFTLPQYIGSVKAMVIAGEEGAYGFAEKTVKVKKPLMVLASLPRVLAPGEQIKLPVTVFALENSVKNVTVQLQSNAFAPVKATKTIHFARSGEQMVYFDINTGNFEGIGKVKITARSGRETSAYDAELDVRNPSPLITKVTEKILDAGASWNTSFNTFGTAGTNSASFEVSSIPPVNLQQRLGYLIRYPHGCVEQVTSSVFPQLYLSSLTDLSSVRKAEVSRNIKAGILRLAGFQLPDGGMSYWPGSGTADEWSTSYSGHFMIEAETAGYTLPPAFLPQWKKFQRSKAVSWAPSTTDFYGGDLLQAYRLYLLALARSPELGAMNRLREFKYISPAAKWRLAAAYRIAGQPEIAASLIKGLPLSIKPYRQSYGTFGSDLRDEAMILETLTLMNMKRQSAALVRSIAARLSQQSWYSTQSTAHALIAVSKYCGNNTSGSKLQFAYGLNNSKGNVDTKSFLWQQPAVLNTSKNNVAIRNQGRNRLFVRLTTQGKPGIGQETSSENNPDVLTMRVSYFSLNGKLTDPSKLKQGTDFVAQVNIYNPGKRGKYTNMALTQIFPSGWEIINTRLMDQESIFSSSHADYRDIRDDRVNTYFSIEEGKELTYFVLLNASYPGKYYLAPVYCEAMYDSSINASVKGQWVEVLPEN</sequence>
<dbReference type="Pfam" id="PF17972">
    <property type="entry name" value="bMG5"/>
    <property type="match status" value="1"/>
</dbReference>
<dbReference type="InterPro" id="IPR001599">
    <property type="entry name" value="Macroglobln_a2"/>
</dbReference>
<proteinExistence type="inferred from homology"/>
<dbReference type="PANTHER" id="PTHR40094:SF1">
    <property type="entry name" value="UBIQUITIN DOMAIN-CONTAINING PROTEIN"/>
    <property type="match status" value="1"/>
</dbReference>
<keyword evidence="3" id="KW-1133">Transmembrane helix</keyword>
<dbReference type="InterPro" id="IPR047565">
    <property type="entry name" value="Alpha-macroglob_thiol-ester_cl"/>
</dbReference>
<dbReference type="SMART" id="SM01419">
    <property type="entry name" value="Thiol-ester_cl"/>
    <property type="match status" value="1"/>
</dbReference>
<reference evidence="6 7" key="1">
    <citation type="submission" date="2018-12" db="EMBL/GenBank/DDBJ databases">
        <title>The Draft Genome Sequence of the Soil Bacterium Pedobacter tournemirensis R1.</title>
        <authorList>
            <person name="He J."/>
        </authorList>
    </citation>
    <scope>NUCLEOTIDE SEQUENCE [LARGE SCALE GENOMIC DNA]</scope>
    <source>
        <strain evidence="6 7">R1</strain>
    </source>
</reference>
<keyword evidence="3" id="KW-0812">Transmembrane</keyword>
<evidence type="ECO:0000259" key="5">
    <source>
        <dbReference type="SMART" id="SM01360"/>
    </source>
</evidence>
<dbReference type="InterPro" id="IPR008930">
    <property type="entry name" value="Terpenoid_cyclase/PrenylTrfase"/>
</dbReference>
<dbReference type="SUPFAM" id="SSF48239">
    <property type="entry name" value="Terpenoid cyclases/Protein prenyltransferases"/>
    <property type="match status" value="1"/>
</dbReference>
<name>A0A4Q0M2G6_9SPHI</name>
<dbReference type="SMART" id="SM01360">
    <property type="entry name" value="A2M"/>
    <property type="match status" value="1"/>
</dbReference>
<dbReference type="Pfam" id="PF00207">
    <property type="entry name" value="A2M"/>
    <property type="match status" value="1"/>
</dbReference>
<organism evidence="6 7">
    <name type="scientific">Arcticibacter tournemirensis</name>
    <dbReference type="NCBI Taxonomy" id="699437"/>
    <lineage>
        <taxon>Bacteria</taxon>
        <taxon>Pseudomonadati</taxon>
        <taxon>Bacteroidota</taxon>
        <taxon>Sphingobacteriia</taxon>
        <taxon>Sphingobacteriales</taxon>
        <taxon>Sphingobacteriaceae</taxon>
        <taxon>Arcticibacter</taxon>
    </lineage>
</organism>
<evidence type="ECO:0008006" key="8">
    <source>
        <dbReference type="Google" id="ProtNLM"/>
    </source>
</evidence>
<dbReference type="CDD" id="cd02891">
    <property type="entry name" value="A2M_like"/>
    <property type="match status" value="1"/>
</dbReference>
<gene>
    <name evidence="6" type="ORF">EKH83_20760</name>
</gene>
<feature type="domain" description="Alpha-2-macroglobulin bait region" evidence="4">
    <location>
        <begin position="989"/>
        <end position="1131"/>
    </location>
</feature>
<dbReference type="Pfam" id="PF01835">
    <property type="entry name" value="MG2"/>
    <property type="match status" value="1"/>
</dbReference>
<dbReference type="PANTHER" id="PTHR40094">
    <property type="entry name" value="ALPHA-2-MACROGLOBULIN HOMOLOG"/>
    <property type="match status" value="1"/>
</dbReference>
<dbReference type="Gene3D" id="2.60.40.1930">
    <property type="match status" value="1"/>
</dbReference>
<evidence type="ECO:0000256" key="1">
    <source>
        <dbReference type="ARBA" id="ARBA00010556"/>
    </source>
</evidence>
<evidence type="ECO:0000313" key="7">
    <source>
        <dbReference type="Proteomes" id="UP000290848"/>
    </source>
</evidence>
<dbReference type="InterPro" id="IPR002890">
    <property type="entry name" value="MG2"/>
</dbReference>
<dbReference type="Pfam" id="PF07703">
    <property type="entry name" value="A2M_BRD"/>
    <property type="match status" value="1"/>
</dbReference>
<dbReference type="Pfam" id="PF11974">
    <property type="entry name" value="bMG3"/>
    <property type="match status" value="1"/>
</dbReference>
<dbReference type="InterPro" id="IPR041246">
    <property type="entry name" value="Bact_MG10"/>
</dbReference>
<dbReference type="SMART" id="SM01359">
    <property type="entry name" value="A2M_N_2"/>
    <property type="match status" value="1"/>
</dbReference>
<dbReference type="InterPro" id="IPR041203">
    <property type="entry name" value="Bact_A2M_MG5"/>
</dbReference>
<dbReference type="Gene3D" id="1.50.10.20">
    <property type="match status" value="1"/>
</dbReference>
<accession>A0A4Q0M2G6</accession>
<dbReference type="RefSeq" id="WP_128771437.1">
    <property type="nucleotide sequence ID" value="NZ_RXOC01000021.1"/>
</dbReference>
<dbReference type="InterPro" id="IPR011625">
    <property type="entry name" value="A2M_N_BRD"/>
</dbReference>
<dbReference type="Proteomes" id="UP000290848">
    <property type="component" value="Unassembled WGS sequence"/>
</dbReference>
<comment type="caution">
    <text evidence="6">The sequence shown here is derived from an EMBL/GenBank/DDBJ whole genome shotgun (WGS) entry which is preliminary data.</text>
</comment>
<dbReference type="Gene3D" id="2.60.40.3710">
    <property type="match status" value="1"/>
</dbReference>
<keyword evidence="3" id="KW-0472">Membrane</keyword>
<feature type="transmembrane region" description="Helical" evidence="3">
    <location>
        <begin position="12"/>
        <end position="32"/>
    </location>
</feature>
<protein>
    <recommendedName>
        <fullName evidence="8">Alpha-2-macroglobulin</fullName>
    </recommendedName>
</protein>
<dbReference type="Pfam" id="PF17962">
    <property type="entry name" value="bMG6"/>
    <property type="match status" value="1"/>
</dbReference>
<dbReference type="InterPro" id="IPR041462">
    <property type="entry name" value="Bact_A2M_MG6"/>
</dbReference>
<dbReference type="Pfam" id="PF17973">
    <property type="entry name" value="bMG10"/>
    <property type="match status" value="1"/>
</dbReference>
<evidence type="ECO:0000256" key="3">
    <source>
        <dbReference type="SAM" id="Phobius"/>
    </source>
</evidence>
<comment type="similarity">
    <text evidence="1">Belongs to the protease inhibitor I39 (alpha-2-macroglobulin) family. Bacterial alpha-2-macroglobulin subfamily.</text>
</comment>
<evidence type="ECO:0000259" key="4">
    <source>
        <dbReference type="SMART" id="SM01359"/>
    </source>
</evidence>
<dbReference type="EMBL" id="RXOC01000021">
    <property type="protein sequence ID" value="RXF67037.1"/>
    <property type="molecule type" value="Genomic_DNA"/>
</dbReference>
<evidence type="ECO:0000313" key="6">
    <source>
        <dbReference type="EMBL" id="RXF67037.1"/>
    </source>
</evidence>
<dbReference type="InterPro" id="IPR021868">
    <property type="entry name" value="Alpha_2_Macroglob_MG3"/>
</dbReference>
<dbReference type="GO" id="GO:0004866">
    <property type="term" value="F:endopeptidase inhibitor activity"/>
    <property type="evidence" value="ECO:0007669"/>
    <property type="project" value="InterPro"/>
</dbReference>
<feature type="domain" description="Alpha-2-macroglobulin" evidence="5">
    <location>
        <begin position="1195"/>
        <end position="1284"/>
    </location>
</feature>
<dbReference type="InterPro" id="IPR051802">
    <property type="entry name" value="YfhM-like"/>
</dbReference>
<evidence type="ECO:0000256" key="2">
    <source>
        <dbReference type="ARBA" id="ARBA00022729"/>
    </source>
</evidence>
<keyword evidence="2" id="KW-0732">Signal</keyword>